<evidence type="ECO:0000313" key="1">
    <source>
        <dbReference type="EMBL" id="SCU79907.1"/>
    </source>
</evidence>
<organism evidence="1">
    <name type="scientific">Cupriavidus necator</name>
    <name type="common">Alcaligenes eutrophus</name>
    <name type="synonym">Ralstonia eutropha</name>
    <dbReference type="NCBI Taxonomy" id="106590"/>
    <lineage>
        <taxon>Bacteria</taxon>
        <taxon>Pseudomonadati</taxon>
        <taxon>Pseudomonadota</taxon>
        <taxon>Betaproteobacteria</taxon>
        <taxon>Burkholderiales</taxon>
        <taxon>Burkholderiaceae</taxon>
        <taxon>Cupriavidus</taxon>
    </lineage>
</organism>
<name>A0A1K0IKB9_CUPNE</name>
<dbReference type="InterPro" id="IPR025737">
    <property type="entry name" value="FApF"/>
</dbReference>
<evidence type="ECO:0008006" key="2">
    <source>
        <dbReference type="Google" id="ProtNLM"/>
    </source>
</evidence>
<protein>
    <recommendedName>
        <fullName evidence="2">Transporter</fullName>
    </recommendedName>
</protein>
<dbReference type="Pfam" id="PF13557">
    <property type="entry name" value="Phenol_MetA_deg"/>
    <property type="match status" value="1"/>
</dbReference>
<gene>
    <name evidence="1" type="ORF">CNECB9_3940010</name>
</gene>
<reference evidence="1" key="1">
    <citation type="submission" date="2016-09" db="EMBL/GenBank/DDBJ databases">
        <authorList>
            <person name="Capua I."/>
            <person name="De Benedictis P."/>
            <person name="Joannis T."/>
            <person name="Lombin L.H."/>
            <person name="Cattoli G."/>
        </authorList>
    </citation>
    <scope>NUCLEOTIDE SEQUENCE</scope>
    <source>
        <strain evidence="1">B9</strain>
    </source>
</reference>
<dbReference type="EMBL" id="FMSH01000328">
    <property type="protein sequence ID" value="SCU79907.1"/>
    <property type="molecule type" value="Genomic_DNA"/>
</dbReference>
<accession>A0A1K0IKB9</accession>
<dbReference type="RefSeq" id="WP_340527151.1">
    <property type="nucleotide sequence ID" value="NZ_FMSH01000328.1"/>
</dbReference>
<proteinExistence type="predicted"/>
<dbReference type="AlphaFoldDB" id="A0A1K0IKB9"/>
<sequence length="305" mass="33208">MHFINTAGGRGWRSPVRRVSVLAGVAVAMQLGTAPARAIDVDAGDYTALPAGTNLGLLYYQHAQRDRVYAGGNKVAGGNLDSDVGILRYVRFMEVGGFTIDPQFLLPFGKLRATDNLSALGSASGVGDLILASTVWLVDQPGKKRYLGITPFLFVPTGSYDQNRPLNLGEHRWKFTLQAGYITPLASKVTLDLVADVTVFGNNSKYGPSSATLRQDALAQGQGWLRYHFTERFDVRGGLSYAFGGETSVDGASRDDRTNTSKFSLGLAWFPTPTFQVLGTYGRDISVRNGPMENLRFNLRLLKVF</sequence>